<evidence type="ECO:0000313" key="4">
    <source>
        <dbReference type="EMBL" id="KAL3766016.1"/>
    </source>
</evidence>
<keyword evidence="2" id="KW-0472">Membrane</keyword>
<evidence type="ECO:0000313" key="5">
    <source>
        <dbReference type="Proteomes" id="UP001530293"/>
    </source>
</evidence>
<dbReference type="Pfam" id="PF24325">
    <property type="entry name" value="DUF7495"/>
    <property type="match status" value="1"/>
</dbReference>
<evidence type="ECO:0000256" key="1">
    <source>
        <dbReference type="SAM" id="MobiDB-lite"/>
    </source>
</evidence>
<dbReference type="Proteomes" id="UP001530293">
    <property type="component" value="Unassembled WGS sequence"/>
</dbReference>
<name>A0ABD3MT35_9STRA</name>
<keyword evidence="2" id="KW-0812">Transmembrane</keyword>
<feature type="region of interest" description="Disordered" evidence="1">
    <location>
        <begin position="146"/>
        <end position="259"/>
    </location>
</feature>
<reference evidence="4 5" key="1">
    <citation type="submission" date="2024-10" db="EMBL/GenBank/DDBJ databases">
        <title>Updated reference genomes for cyclostephanoid diatoms.</title>
        <authorList>
            <person name="Roberts W.R."/>
            <person name="Alverson A.J."/>
        </authorList>
    </citation>
    <scope>NUCLEOTIDE SEQUENCE [LARGE SCALE GENOMIC DNA]</scope>
    <source>
        <strain evidence="4 5">AJA232-27</strain>
    </source>
</reference>
<dbReference type="EMBL" id="JALLBG020000089">
    <property type="protein sequence ID" value="KAL3766016.1"/>
    <property type="molecule type" value="Genomic_DNA"/>
</dbReference>
<feature type="compositionally biased region" description="Low complexity" evidence="1">
    <location>
        <begin position="223"/>
        <end position="252"/>
    </location>
</feature>
<sequence>MATGAALGDLPAAAAVDDNTATANNANSNFSFANAEHLDRLEASEQVTDIASFQDIDLPPPDVNAAAAGGDVNYNYNGNSGNHPDGVRRAKRFYYCLPMMQQYKYMILAALSVFILIVVAMSLTATAARESKQANIMAQQEMAHTNTNNHHAGGSGSGAIINDAPPSSSWSSPTDTTGEEDPHDEEVGDGTESDMTDDGTQPPRETPFPTTAYHLQQIPNHAPSPSSPSSSTGANSSPSSSTSSLSSSSSSTNDTNKPKWFTTNHEQYKSILMSHQTYGAELHSHIIAQLFCRQIDMRLCTYSEYCPDDDGEAPYEGIHDGSHLGWDVSQAEQWSPFAVSDGADDDGNGTSDFDEGMDWVQVGTVPEYEDGTFDNGYGRCWTYMAWKNADMNSGLDIEETVATNHRRWILCCSK</sequence>
<keyword evidence="2" id="KW-1133">Transmembrane helix</keyword>
<keyword evidence="5" id="KW-1185">Reference proteome</keyword>
<protein>
    <recommendedName>
        <fullName evidence="3">DUF7495 domain-containing protein</fullName>
    </recommendedName>
</protein>
<comment type="caution">
    <text evidence="4">The sequence shown here is derived from an EMBL/GenBank/DDBJ whole genome shotgun (WGS) entry which is preliminary data.</text>
</comment>
<feature type="compositionally biased region" description="Acidic residues" evidence="1">
    <location>
        <begin position="177"/>
        <end position="197"/>
    </location>
</feature>
<organism evidence="4 5">
    <name type="scientific">Discostella pseudostelligera</name>
    <dbReference type="NCBI Taxonomy" id="259834"/>
    <lineage>
        <taxon>Eukaryota</taxon>
        <taxon>Sar</taxon>
        <taxon>Stramenopiles</taxon>
        <taxon>Ochrophyta</taxon>
        <taxon>Bacillariophyta</taxon>
        <taxon>Coscinodiscophyceae</taxon>
        <taxon>Thalassiosirophycidae</taxon>
        <taxon>Stephanodiscales</taxon>
        <taxon>Stephanodiscaceae</taxon>
        <taxon>Discostella</taxon>
    </lineage>
</organism>
<gene>
    <name evidence="4" type="ORF">ACHAWU_002731</name>
</gene>
<proteinExistence type="predicted"/>
<evidence type="ECO:0000259" key="3">
    <source>
        <dbReference type="Pfam" id="PF24325"/>
    </source>
</evidence>
<accession>A0ABD3MT35</accession>
<evidence type="ECO:0000256" key="2">
    <source>
        <dbReference type="SAM" id="Phobius"/>
    </source>
</evidence>
<feature type="transmembrane region" description="Helical" evidence="2">
    <location>
        <begin position="105"/>
        <end position="128"/>
    </location>
</feature>
<feature type="domain" description="DUF7495" evidence="3">
    <location>
        <begin position="278"/>
        <end position="413"/>
    </location>
</feature>
<dbReference type="InterPro" id="IPR055918">
    <property type="entry name" value="DUF7495"/>
</dbReference>
<dbReference type="AlphaFoldDB" id="A0ABD3MT35"/>